<feature type="domain" description="OmpR/PhoB-type" evidence="9">
    <location>
        <begin position="124"/>
        <end position="223"/>
    </location>
</feature>
<dbReference type="KEGG" id="tsu:Tresu_1616"/>
<evidence type="ECO:0000256" key="4">
    <source>
        <dbReference type="ARBA" id="ARBA00023125"/>
    </source>
</evidence>
<organism evidence="10 11">
    <name type="scientific">Treponema succinifaciens (strain ATCC 33096 / DSM 2489 / 6091)</name>
    <dbReference type="NCBI Taxonomy" id="869209"/>
    <lineage>
        <taxon>Bacteria</taxon>
        <taxon>Pseudomonadati</taxon>
        <taxon>Spirochaetota</taxon>
        <taxon>Spirochaetia</taxon>
        <taxon>Spirochaetales</taxon>
        <taxon>Treponemataceae</taxon>
        <taxon>Treponema</taxon>
    </lineage>
</organism>
<evidence type="ECO:0000256" key="5">
    <source>
        <dbReference type="ARBA" id="ARBA00023163"/>
    </source>
</evidence>
<dbReference type="HOGENOM" id="CLU_000445_30_1_12"/>
<dbReference type="PANTHER" id="PTHR48111:SF22">
    <property type="entry name" value="REGULATOR OF RPOS"/>
    <property type="match status" value="1"/>
</dbReference>
<name>F2NVS8_TRES6</name>
<keyword evidence="2" id="KW-0902">Two-component regulatory system</keyword>
<evidence type="ECO:0000256" key="7">
    <source>
        <dbReference type="PROSITE-ProRule" id="PRU01091"/>
    </source>
</evidence>
<reference evidence="11" key="2">
    <citation type="submission" date="2011-04" db="EMBL/GenBank/DDBJ databases">
        <title>The complete genome of chromosome of Treponema succinifaciens DSM 2489.</title>
        <authorList>
            <person name="Lucas S."/>
            <person name="Copeland A."/>
            <person name="Lapidus A."/>
            <person name="Bruce D."/>
            <person name="Goodwin L."/>
            <person name="Pitluck S."/>
            <person name="Peters L."/>
            <person name="Kyrpides N."/>
            <person name="Mavromatis K."/>
            <person name="Ivanova N."/>
            <person name="Ovchinnikova G."/>
            <person name="Teshima H."/>
            <person name="Detter J.C."/>
            <person name="Tapia R."/>
            <person name="Han C."/>
            <person name="Land M."/>
            <person name="Hauser L."/>
            <person name="Markowitz V."/>
            <person name="Cheng J.-F."/>
            <person name="Hugenholtz P."/>
            <person name="Woyke T."/>
            <person name="Wu D."/>
            <person name="Gronow S."/>
            <person name="Wellnitz S."/>
            <person name="Brambilla E."/>
            <person name="Klenk H.-P."/>
            <person name="Eisen J.A."/>
        </authorList>
    </citation>
    <scope>NUCLEOTIDE SEQUENCE [LARGE SCALE GENOMIC DNA]</scope>
    <source>
        <strain evidence="11">ATCC 33096 / DSM 2489 / 6091</strain>
    </source>
</reference>
<dbReference type="Pfam" id="PF00072">
    <property type="entry name" value="Response_reg"/>
    <property type="match status" value="1"/>
</dbReference>
<dbReference type="SMART" id="SM00862">
    <property type="entry name" value="Trans_reg_C"/>
    <property type="match status" value="1"/>
</dbReference>
<dbReference type="InterPro" id="IPR001789">
    <property type="entry name" value="Sig_transdc_resp-reg_receiver"/>
</dbReference>
<dbReference type="InterPro" id="IPR039420">
    <property type="entry name" value="WalR-like"/>
</dbReference>
<evidence type="ECO:0000313" key="11">
    <source>
        <dbReference type="Proteomes" id="UP000006852"/>
    </source>
</evidence>
<sequence length="225" mass="25375">MRILLADDNVRNSQALAEFLQKNHFGTDTVYTGTEIIEYASYEIYDALVIGSALPKMSGLEVVKILRAKKNFVPVLLMSENPSVDEIVEGLDSGADDYIRRPVSFEEFLARIKALTRRKGEFKSSTVSIGNFLLDKNSCEIQNSSGESMKISLKELLILTLLFEFPHQVVKKELIIEKIWGGNSAAEYNNVEVYISFIRKKMEQLNVNARIRTARGIGYSLEEIA</sequence>
<dbReference type="InterPro" id="IPR011006">
    <property type="entry name" value="CheY-like_superfamily"/>
</dbReference>
<evidence type="ECO:0000256" key="1">
    <source>
        <dbReference type="ARBA" id="ARBA00022553"/>
    </source>
</evidence>
<dbReference type="PROSITE" id="PS51755">
    <property type="entry name" value="OMPR_PHOB"/>
    <property type="match status" value="1"/>
</dbReference>
<dbReference type="SUPFAM" id="SSF52172">
    <property type="entry name" value="CheY-like"/>
    <property type="match status" value="1"/>
</dbReference>
<keyword evidence="5" id="KW-0804">Transcription</keyword>
<protein>
    <submittedName>
        <fullName evidence="10">Two component transcriptional regulator, winged helix family</fullName>
    </submittedName>
</protein>
<gene>
    <name evidence="10" type="ordered locus">Tresu_1616</name>
</gene>
<feature type="DNA-binding region" description="OmpR/PhoB-type" evidence="7">
    <location>
        <begin position="124"/>
        <end position="223"/>
    </location>
</feature>
<dbReference type="AlphaFoldDB" id="F2NVS8"/>
<dbReference type="EMBL" id="CP002631">
    <property type="protein sequence ID" value="AEB14515.1"/>
    <property type="molecule type" value="Genomic_DNA"/>
</dbReference>
<dbReference type="RefSeq" id="WP_013701796.1">
    <property type="nucleotide sequence ID" value="NC_015385.1"/>
</dbReference>
<dbReference type="PANTHER" id="PTHR48111">
    <property type="entry name" value="REGULATOR OF RPOS"/>
    <property type="match status" value="1"/>
</dbReference>
<dbReference type="GO" id="GO:0006355">
    <property type="term" value="P:regulation of DNA-templated transcription"/>
    <property type="evidence" value="ECO:0007669"/>
    <property type="project" value="InterPro"/>
</dbReference>
<dbReference type="CDD" id="cd00383">
    <property type="entry name" value="trans_reg_C"/>
    <property type="match status" value="1"/>
</dbReference>
<dbReference type="InterPro" id="IPR036388">
    <property type="entry name" value="WH-like_DNA-bd_sf"/>
</dbReference>
<dbReference type="GO" id="GO:0032993">
    <property type="term" value="C:protein-DNA complex"/>
    <property type="evidence" value="ECO:0007669"/>
    <property type="project" value="TreeGrafter"/>
</dbReference>
<dbReference type="SUPFAM" id="SSF46894">
    <property type="entry name" value="C-terminal effector domain of the bipartite response regulators"/>
    <property type="match status" value="1"/>
</dbReference>
<dbReference type="eggNOG" id="COG0745">
    <property type="taxonomic scope" value="Bacteria"/>
</dbReference>
<evidence type="ECO:0000259" key="9">
    <source>
        <dbReference type="PROSITE" id="PS51755"/>
    </source>
</evidence>
<evidence type="ECO:0000313" key="10">
    <source>
        <dbReference type="EMBL" id="AEB14515.1"/>
    </source>
</evidence>
<keyword evidence="1" id="KW-0597">Phosphoprotein</keyword>
<dbReference type="PROSITE" id="PS50110">
    <property type="entry name" value="RESPONSE_REGULATORY"/>
    <property type="match status" value="1"/>
</dbReference>
<dbReference type="SMART" id="SM00448">
    <property type="entry name" value="REC"/>
    <property type="match status" value="1"/>
</dbReference>
<dbReference type="Gene3D" id="1.10.10.10">
    <property type="entry name" value="Winged helix-like DNA-binding domain superfamily/Winged helix DNA-binding domain"/>
    <property type="match status" value="1"/>
</dbReference>
<dbReference type="GO" id="GO:0000156">
    <property type="term" value="F:phosphorelay response regulator activity"/>
    <property type="evidence" value="ECO:0007669"/>
    <property type="project" value="TreeGrafter"/>
</dbReference>
<dbReference type="InterPro" id="IPR001867">
    <property type="entry name" value="OmpR/PhoB-type_DNA-bd"/>
</dbReference>
<dbReference type="GeneID" id="302998774"/>
<proteinExistence type="predicted"/>
<dbReference type="Pfam" id="PF00486">
    <property type="entry name" value="Trans_reg_C"/>
    <property type="match status" value="1"/>
</dbReference>
<evidence type="ECO:0000259" key="8">
    <source>
        <dbReference type="PROSITE" id="PS50110"/>
    </source>
</evidence>
<dbReference type="OrthoDB" id="341603at2"/>
<dbReference type="Gene3D" id="3.40.50.2300">
    <property type="match status" value="1"/>
</dbReference>
<comment type="caution">
    <text evidence="6">Lacks conserved residue(s) required for the propagation of feature annotation.</text>
</comment>
<keyword evidence="4 7" id="KW-0238">DNA-binding</keyword>
<dbReference type="STRING" id="869209.Tresu_1616"/>
<keyword evidence="11" id="KW-1185">Reference proteome</keyword>
<feature type="domain" description="Response regulatory" evidence="8">
    <location>
        <begin position="2"/>
        <end position="116"/>
    </location>
</feature>
<dbReference type="InterPro" id="IPR016032">
    <property type="entry name" value="Sig_transdc_resp-reg_C-effctor"/>
</dbReference>
<accession>F2NVS8</accession>
<dbReference type="Proteomes" id="UP000006852">
    <property type="component" value="Chromosome"/>
</dbReference>
<keyword evidence="3" id="KW-0805">Transcription regulation</keyword>
<evidence type="ECO:0000256" key="3">
    <source>
        <dbReference type="ARBA" id="ARBA00023015"/>
    </source>
</evidence>
<dbReference type="GO" id="GO:0005829">
    <property type="term" value="C:cytosol"/>
    <property type="evidence" value="ECO:0007669"/>
    <property type="project" value="TreeGrafter"/>
</dbReference>
<reference evidence="10 11" key="1">
    <citation type="journal article" date="2011" name="Stand. Genomic Sci.">
        <title>Complete genome sequence of Treponema succinifaciens type strain (6091).</title>
        <authorList>
            <person name="Han C."/>
            <person name="Gronow S."/>
            <person name="Teshima H."/>
            <person name="Lapidus A."/>
            <person name="Nolan M."/>
            <person name="Lucas S."/>
            <person name="Hammon N."/>
            <person name="Deshpande S."/>
            <person name="Cheng J.F."/>
            <person name="Zeytun A."/>
            <person name="Tapia R."/>
            <person name="Goodwin L."/>
            <person name="Pitluck S."/>
            <person name="Liolios K."/>
            <person name="Pagani I."/>
            <person name="Ivanova N."/>
            <person name="Mavromatis K."/>
            <person name="Mikhailova N."/>
            <person name="Huntemann M."/>
            <person name="Pati A."/>
            <person name="Chen A."/>
            <person name="Palaniappan K."/>
            <person name="Land M."/>
            <person name="Hauser L."/>
            <person name="Brambilla E.M."/>
            <person name="Rohde M."/>
            <person name="Goker M."/>
            <person name="Woyke T."/>
            <person name="Bristow J."/>
            <person name="Eisen J.A."/>
            <person name="Markowitz V."/>
            <person name="Hugenholtz P."/>
            <person name="Kyrpides N.C."/>
            <person name="Klenk H.P."/>
            <person name="Detter J.C."/>
        </authorList>
    </citation>
    <scope>NUCLEOTIDE SEQUENCE [LARGE SCALE GENOMIC DNA]</scope>
    <source>
        <strain evidence="11">ATCC 33096 / DSM 2489 / 6091</strain>
    </source>
</reference>
<dbReference type="GO" id="GO:0000976">
    <property type="term" value="F:transcription cis-regulatory region binding"/>
    <property type="evidence" value="ECO:0007669"/>
    <property type="project" value="TreeGrafter"/>
</dbReference>
<evidence type="ECO:0000256" key="2">
    <source>
        <dbReference type="ARBA" id="ARBA00023012"/>
    </source>
</evidence>
<evidence type="ECO:0000256" key="6">
    <source>
        <dbReference type="PROSITE-ProRule" id="PRU00169"/>
    </source>
</evidence>